<gene>
    <name evidence="1" type="ORF">ACFFX0_11865</name>
</gene>
<evidence type="ECO:0000313" key="1">
    <source>
        <dbReference type="EMBL" id="MFB9071860.1"/>
    </source>
</evidence>
<comment type="caution">
    <text evidence="1">The sequence shown here is derived from an EMBL/GenBank/DDBJ whole genome shotgun (WGS) entry which is preliminary data.</text>
</comment>
<evidence type="ECO:0000313" key="2">
    <source>
        <dbReference type="Proteomes" id="UP001589575"/>
    </source>
</evidence>
<protein>
    <submittedName>
        <fullName evidence="1">Uncharacterized protein</fullName>
    </submittedName>
</protein>
<accession>A0ABV5FYX7</accession>
<dbReference type="Proteomes" id="UP001589575">
    <property type="component" value="Unassembled WGS sequence"/>
</dbReference>
<organism evidence="1 2">
    <name type="scientific">Citricoccus parietis</name>
    <dbReference type="NCBI Taxonomy" id="592307"/>
    <lineage>
        <taxon>Bacteria</taxon>
        <taxon>Bacillati</taxon>
        <taxon>Actinomycetota</taxon>
        <taxon>Actinomycetes</taxon>
        <taxon>Micrococcales</taxon>
        <taxon>Micrococcaceae</taxon>
        <taxon>Citricoccus</taxon>
    </lineage>
</organism>
<dbReference type="EMBL" id="JBHMFI010000001">
    <property type="protein sequence ID" value="MFB9071860.1"/>
    <property type="molecule type" value="Genomic_DNA"/>
</dbReference>
<name>A0ABV5FYX7_9MICC</name>
<keyword evidence="2" id="KW-1185">Reference proteome</keyword>
<reference evidence="1 2" key="1">
    <citation type="submission" date="2024-09" db="EMBL/GenBank/DDBJ databases">
        <authorList>
            <person name="Sun Q."/>
            <person name="Mori K."/>
        </authorList>
    </citation>
    <scope>NUCLEOTIDE SEQUENCE [LARGE SCALE GENOMIC DNA]</scope>
    <source>
        <strain evidence="1 2">CCM 7609</strain>
    </source>
</reference>
<sequence>MSRKWELSEVFGTGWEQALPHLSSQVIGRRLPRVCPTMGRWRFSMGFPLQVVTVAFTRPSQPGLVNPPSGHRAVTSR</sequence>
<proteinExistence type="predicted"/>